<keyword evidence="5" id="KW-0614">Plasmid</keyword>
<evidence type="ECO:0000256" key="3">
    <source>
        <dbReference type="SAM" id="Phobius"/>
    </source>
</evidence>
<comment type="similarity">
    <text evidence="2">Belongs to the NAD(P)-dependent epimerase/dehydratase family.</text>
</comment>
<gene>
    <name evidence="5" type="ORF">CSC3H3_20925</name>
</gene>
<dbReference type="Gene3D" id="3.40.50.720">
    <property type="entry name" value="NAD(P)-binding Rossmann-like Domain"/>
    <property type="match status" value="1"/>
</dbReference>
<dbReference type="EMBL" id="CP024200">
    <property type="protein sequence ID" value="AUG55343.1"/>
    <property type="molecule type" value="Genomic_DNA"/>
</dbReference>
<keyword evidence="6" id="KW-1185">Reference proteome</keyword>
<reference evidence="5 6" key="1">
    <citation type="submission" date="2017-10" db="EMBL/GenBank/DDBJ databases">
        <title>Biodiversity and function of Thalassospira species in the particle-attached aromatic-hydrocarbon-degrading consortia from the surface seawater of the China South Sea.</title>
        <authorList>
            <person name="Dong C."/>
            <person name="Liu R."/>
            <person name="Shao Z."/>
        </authorList>
    </citation>
    <scope>NUCLEOTIDE SEQUENCE [LARGE SCALE GENOMIC DNA]</scope>
    <source>
        <strain evidence="5 6">CSC3H3</strain>
        <plasmid evidence="6">pcsc3h3</plasmid>
    </source>
</reference>
<keyword evidence="3" id="KW-0812">Transmembrane</keyword>
<evidence type="ECO:0000259" key="4">
    <source>
        <dbReference type="Pfam" id="PF01370"/>
    </source>
</evidence>
<dbReference type="InterPro" id="IPR036291">
    <property type="entry name" value="NAD(P)-bd_dom_sf"/>
</dbReference>
<keyword evidence="3" id="KW-0472">Membrane</keyword>
<sequence>MQVKFKVYVLKARILLRHDYLGLGAVLSKVLVTGGAGFIGRYTCRALVAAGHDVIIYDNFSNASHDGLNGLGRVIEADIRDRDSLLDAVANADHVVHLAALVSVPISIEMPKQVFDINVAATEQLFDICRETGFAGRVIYASSASVYSNDLGGNFKEEWATGQGLLSPYASSKFMNEVQAGIYRTCYGQKTTAFRFFNVYGAGQDPKSPYSGVITRLLEARDEGKKFTIFGDGSITRDYIAVEDIAGAIALLAGFDGDAPRVMNLGTGQQTTLNELVEAWQDATGQGLDYSYGPARSGDQQHSCADIALVQKTLPAWQPVSLAEGLVRWVGAV</sequence>
<accession>A0ABN5FM05</accession>
<evidence type="ECO:0000256" key="1">
    <source>
        <dbReference type="ARBA" id="ARBA00005125"/>
    </source>
</evidence>
<feature type="domain" description="NAD-dependent epimerase/dehydratase" evidence="4">
    <location>
        <begin position="30"/>
        <end position="266"/>
    </location>
</feature>
<dbReference type="PANTHER" id="PTHR43000">
    <property type="entry name" value="DTDP-D-GLUCOSE 4,6-DEHYDRATASE-RELATED"/>
    <property type="match status" value="1"/>
</dbReference>
<dbReference type="Proteomes" id="UP000233458">
    <property type="component" value="Plasmid pCSC3H3"/>
</dbReference>
<dbReference type="InterPro" id="IPR001509">
    <property type="entry name" value="Epimerase_deHydtase"/>
</dbReference>
<evidence type="ECO:0000256" key="2">
    <source>
        <dbReference type="ARBA" id="ARBA00007637"/>
    </source>
</evidence>
<feature type="transmembrane region" description="Helical" evidence="3">
    <location>
        <begin position="20"/>
        <end position="39"/>
    </location>
</feature>
<evidence type="ECO:0000313" key="6">
    <source>
        <dbReference type="Proteomes" id="UP000233458"/>
    </source>
</evidence>
<proteinExistence type="inferred from homology"/>
<protein>
    <recommendedName>
        <fullName evidence="4">NAD-dependent epimerase/dehydratase domain-containing protein</fullName>
    </recommendedName>
</protein>
<geneLocation type="plasmid" evidence="6">
    <name>pcsc3h3</name>
</geneLocation>
<name>A0ABN5FM05_9PROT</name>
<keyword evidence="3" id="KW-1133">Transmembrane helix</keyword>
<dbReference type="Gene3D" id="3.90.25.10">
    <property type="entry name" value="UDP-galactose 4-epimerase, domain 1"/>
    <property type="match status" value="1"/>
</dbReference>
<evidence type="ECO:0000313" key="5">
    <source>
        <dbReference type="EMBL" id="AUG55343.1"/>
    </source>
</evidence>
<comment type="pathway">
    <text evidence="1">Bacterial outer membrane biogenesis; LPS O-antigen biosynthesis.</text>
</comment>
<dbReference type="SUPFAM" id="SSF51735">
    <property type="entry name" value="NAD(P)-binding Rossmann-fold domains"/>
    <property type="match status" value="1"/>
</dbReference>
<organism evidence="5 6">
    <name type="scientific">Thalassospira marina</name>
    <dbReference type="NCBI Taxonomy" id="2048283"/>
    <lineage>
        <taxon>Bacteria</taxon>
        <taxon>Pseudomonadati</taxon>
        <taxon>Pseudomonadota</taxon>
        <taxon>Alphaproteobacteria</taxon>
        <taxon>Rhodospirillales</taxon>
        <taxon>Thalassospiraceae</taxon>
        <taxon>Thalassospira</taxon>
    </lineage>
</organism>
<dbReference type="Pfam" id="PF01370">
    <property type="entry name" value="Epimerase"/>
    <property type="match status" value="1"/>
</dbReference>